<keyword evidence="2" id="KW-1185">Reference proteome</keyword>
<dbReference type="EMBL" id="SHNO01000001">
    <property type="protein sequence ID" value="MCX2976036.1"/>
    <property type="molecule type" value="Genomic_DNA"/>
</dbReference>
<dbReference type="RefSeq" id="WP_279247791.1">
    <property type="nucleotide sequence ID" value="NZ_SHNO01000001.1"/>
</dbReference>
<organism evidence="1 2">
    <name type="scientific">Candidatus Marimicrobium litorale</name>
    <dbReference type="NCBI Taxonomy" id="2518991"/>
    <lineage>
        <taxon>Bacteria</taxon>
        <taxon>Pseudomonadati</taxon>
        <taxon>Pseudomonadota</taxon>
        <taxon>Gammaproteobacteria</taxon>
        <taxon>Cellvibrionales</taxon>
        <taxon>Halieaceae</taxon>
        <taxon>Marimicrobium</taxon>
    </lineage>
</organism>
<comment type="caution">
    <text evidence="1">The sequence shown here is derived from an EMBL/GenBank/DDBJ whole genome shotgun (WGS) entry which is preliminary data.</text>
</comment>
<sequence length="147" mass="17085">MTYPDKHALLSWARHYPDLWNAGDKQAWIDNWQSVATGDFRMLDPVGTPEKQGFKSCCEDSWDLFQPRVRFRIQPGTLFVCANEVAWCLENHFESQDGPQVQYSLETYQFGENSSVNIRTYYRVPAHDNENLGDIFQDYLPENAKGI</sequence>
<dbReference type="Gene3D" id="3.10.450.50">
    <property type="match status" value="1"/>
</dbReference>
<name>A0ABT3T2G8_9GAMM</name>
<dbReference type="InterPro" id="IPR032710">
    <property type="entry name" value="NTF2-like_dom_sf"/>
</dbReference>
<dbReference type="Proteomes" id="UP001143304">
    <property type="component" value="Unassembled WGS sequence"/>
</dbReference>
<proteinExistence type="predicted"/>
<evidence type="ECO:0008006" key="3">
    <source>
        <dbReference type="Google" id="ProtNLM"/>
    </source>
</evidence>
<evidence type="ECO:0000313" key="2">
    <source>
        <dbReference type="Proteomes" id="UP001143304"/>
    </source>
</evidence>
<accession>A0ABT3T2G8</accession>
<protein>
    <recommendedName>
        <fullName evidence="3">SnoaL-like domain-containing protein</fullName>
    </recommendedName>
</protein>
<evidence type="ECO:0000313" key="1">
    <source>
        <dbReference type="EMBL" id="MCX2976036.1"/>
    </source>
</evidence>
<gene>
    <name evidence="1" type="ORF">EYC82_01530</name>
</gene>
<reference evidence="1" key="1">
    <citation type="submission" date="2019-02" db="EMBL/GenBank/DDBJ databases">
        <authorList>
            <person name="Li S.-H."/>
        </authorList>
    </citation>
    <scope>NUCLEOTIDE SEQUENCE</scope>
    <source>
        <strain evidence="1">IMCC11814</strain>
    </source>
</reference>
<dbReference type="SUPFAM" id="SSF54427">
    <property type="entry name" value="NTF2-like"/>
    <property type="match status" value="1"/>
</dbReference>